<keyword evidence="1" id="KW-0175">Coiled coil</keyword>
<sequence>MKQILFLLAFLCMEKGLQSQYIYTIKADSVKITNSCDTAELIVENHTQTVPGFLFNKGRGRTEFRRALQRVNDNLYLIGADTLKLNAWMQGGNSWGTTGVFGTMDNNSIDIYTNNAVRGRWTNTGNLLIGTTTDDNFKLKVSGNAIADRLYASAYTADDAPMISLQNEAGDFSNYMGSRGNDMVFHVRDYTGTYRFAFGPYDPQFNKELAISGGNDGRIYVTSPNFHIGFAMTNSISDETDPIHITSNSGNTLDGIVVQRGPRSTSMLDPIFTAREGTDDVFKVLRNGYVGIGAPAPQAQLHTTGTVRFGGLTNDNSLTRIVVSDIYGNLAYRDASSLAVNDRMNSDLAVNGTVSAQKMLIAQTGRWPDYVFAKQYYLPSLMEVESFINQNSHLPGVPSAAEVEKKGIDVANNQAALLKKIEELTLYAIEQEKKMQRQNEEMESLKQQMSELKALIKSNSQSVK</sequence>
<evidence type="ECO:0000256" key="1">
    <source>
        <dbReference type="SAM" id="Coils"/>
    </source>
</evidence>
<dbReference type="Proteomes" id="UP000192277">
    <property type="component" value="Unassembled WGS sequence"/>
</dbReference>
<accession>A0ABX3NVL7</accession>
<evidence type="ECO:0000313" key="3">
    <source>
        <dbReference type="Proteomes" id="UP000192277"/>
    </source>
</evidence>
<feature type="coiled-coil region" evidence="1">
    <location>
        <begin position="421"/>
        <end position="462"/>
    </location>
</feature>
<comment type="caution">
    <text evidence="2">The sequence shown here is derived from an EMBL/GenBank/DDBJ whole genome shotgun (WGS) entry which is preliminary data.</text>
</comment>
<keyword evidence="3" id="KW-1185">Reference proteome</keyword>
<evidence type="ECO:0000313" key="2">
    <source>
        <dbReference type="EMBL" id="OQP46057.1"/>
    </source>
</evidence>
<proteinExistence type="predicted"/>
<reference evidence="2 3" key="1">
    <citation type="submission" date="2016-04" db="EMBL/GenBank/DDBJ databases">
        <authorList>
            <person name="Chen L."/>
            <person name="Zhuang W."/>
            <person name="Wang G."/>
        </authorList>
    </citation>
    <scope>NUCLEOTIDE SEQUENCE [LARGE SCALE GENOMIC DNA]</scope>
    <source>
        <strain evidence="3">GR20</strain>
    </source>
</reference>
<dbReference type="RefSeq" id="WP_014219182.1">
    <property type="nucleotide sequence ID" value="NZ_LWBO01000017.1"/>
</dbReference>
<organism evidence="2 3">
    <name type="scientific">Niastella koreensis</name>
    <dbReference type="NCBI Taxonomy" id="354356"/>
    <lineage>
        <taxon>Bacteria</taxon>
        <taxon>Pseudomonadati</taxon>
        <taxon>Bacteroidota</taxon>
        <taxon>Chitinophagia</taxon>
        <taxon>Chitinophagales</taxon>
        <taxon>Chitinophagaceae</taxon>
        <taxon>Niastella</taxon>
    </lineage>
</organism>
<name>A0ABX3NVL7_9BACT</name>
<protein>
    <submittedName>
        <fullName evidence="2">Uncharacterized protein</fullName>
    </submittedName>
</protein>
<gene>
    <name evidence="2" type="ORF">A4D02_32220</name>
</gene>
<dbReference type="EMBL" id="LWBO01000017">
    <property type="protein sequence ID" value="OQP46057.1"/>
    <property type="molecule type" value="Genomic_DNA"/>
</dbReference>